<protein>
    <recommendedName>
        <fullName evidence="1">N-acetyltransferase domain-containing protein</fullName>
    </recommendedName>
</protein>
<dbReference type="InterPro" id="IPR016181">
    <property type="entry name" value="Acyl_CoA_acyltransferase"/>
</dbReference>
<proteinExistence type="predicted"/>
<dbReference type="Proteomes" id="UP000727456">
    <property type="component" value="Unassembled WGS sequence"/>
</dbReference>
<sequence length="91" mass="9698">MSAVRDNEAAQRYELDVDGQTAIAAYHREGDVVVFTHTKVPDALQGQGIASRLIAGALADVRAKGLKIEPLCAFVAAYVARHPEAANIAPR</sequence>
<name>A0ABX0TTE9_9SPHN</name>
<gene>
    <name evidence="2" type="ORF">FHS31_001025</name>
</gene>
<dbReference type="Gene3D" id="3.40.630.30">
    <property type="match status" value="1"/>
</dbReference>
<keyword evidence="3" id="KW-1185">Reference proteome</keyword>
<dbReference type="EMBL" id="JAAOZC010000002">
    <property type="protein sequence ID" value="NIJ07429.1"/>
    <property type="molecule type" value="Genomic_DNA"/>
</dbReference>
<dbReference type="Pfam" id="PF14542">
    <property type="entry name" value="Acetyltransf_CG"/>
    <property type="match status" value="1"/>
</dbReference>
<dbReference type="PROSITE" id="PS51729">
    <property type="entry name" value="GNAT_YJDJ"/>
    <property type="match status" value="1"/>
</dbReference>
<accession>A0ABX0TTE9</accession>
<organism evidence="2 3">
    <name type="scientific">Sphingomonas vulcanisoli</name>
    <dbReference type="NCBI Taxonomy" id="1658060"/>
    <lineage>
        <taxon>Bacteria</taxon>
        <taxon>Pseudomonadati</taxon>
        <taxon>Pseudomonadota</taxon>
        <taxon>Alphaproteobacteria</taxon>
        <taxon>Sphingomonadales</taxon>
        <taxon>Sphingomonadaceae</taxon>
        <taxon>Sphingomonas</taxon>
    </lineage>
</organism>
<dbReference type="PANTHER" id="PTHR31435">
    <property type="entry name" value="PROTEIN NATD1"/>
    <property type="match status" value="1"/>
</dbReference>
<dbReference type="RefSeq" id="WP_167072293.1">
    <property type="nucleotide sequence ID" value="NZ_JAAOZC010000002.1"/>
</dbReference>
<dbReference type="InterPro" id="IPR045057">
    <property type="entry name" value="Gcn5-rel_NAT"/>
</dbReference>
<evidence type="ECO:0000313" key="3">
    <source>
        <dbReference type="Proteomes" id="UP000727456"/>
    </source>
</evidence>
<dbReference type="PANTHER" id="PTHR31435:SF10">
    <property type="entry name" value="BSR4717 PROTEIN"/>
    <property type="match status" value="1"/>
</dbReference>
<dbReference type="SUPFAM" id="SSF55729">
    <property type="entry name" value="Acyl-CoA N-acyltransferases (Nat)"/>
    <property type="match status" value="1"/>
</dbReference>
<evidence type="ECO:0000259" key="1">
    <source>
        <dbReference type="PROSITE" id="PS51729"/>
    </source>
</evidence>
<comment type="caution">
    <text evidence="2">The sequence shown here is derived from an EMBL/GenBank/DDBJ whole genome shotgun (WGS) entry which is preliminary data.</text>
</comment>
<feature type="domain" description="N-acetyltransferase" evidence="1">
    <location>
        <begin position="5"/>
        <end position="90"/>
    </location>
</feature>
<dbReference type="InterPro" id="IPR031165">
    <property type="entry name" value="GNAT_YJDJ"/>
</dbReference>
<reference evidence="2 3" key="1">
    <citation type="submission" date="2020-03" db="EMBL/GenBank/DDBJ databases">
        <title>Genomic Encyclopedia of Type Strains, Phase III (KMG-III): the genomes of soil and plant-associated and newly described type strains.</title>
        <authorList>
            <person name="Whitman W."/>
        </authorList>
    </citation>
    <scope>NUCLEOTIDE SEQUENCE [LARGE SCALE GENOMIC DNA]</scope>
    <source>
        <strain evidence="2 3">CECT 8804</strain>
    </source>
</reference>
<evidence type="ECO:0000313" key="2">
    <source>
        <dbReference type="EMBL" id="NIJ07429.1"/>
    </source>
</evidence>